<comment type="caution">
    <text evidence="2">The sequence shown here is derived from an EMBL/GenBank/DDBJ whole genome shotgun (WGS) entry which is preliminary data.</text>
</comment>
<keyword evidence="3" id="KW-1185">Reference proteome</keyword>
<evidence type="ECO:0000313" key="3">
    <source>
        <dbReference type="Proteomes" id="UP000717328"/>
    </source>
</evidence>
<name>A0A9P7KB84_9AGAR</name>
<protein>
    <submittedName>
        <fullName evidence="2">Uncharacterized protein</fullName>
    </submittedName>
</protein>
<feature type="non-terminal residue" evidence="2">
    <location>
        <position position="73"/>
    </location>
</feature>
<accession>A0A9P7KB84</accession>
<gene>
    <name evidence="2" type="ORF">H0H81_009023</name>
</gene>
<evidence type="ECO:0000313" key="2">
    <source>
        <dbReference type="EMBL" id="KAG5645446.1"/>
    </source>
</evidence>
<feature type="region of interest" description="Disordered" evidence="1">
    <location>
        <begin position="54"/>
        <end position="73"/>
    </location>
</feature>
<evidence type="ECO:0000256" key="1">
    <source>
        <dbReference type="SAM" id="MobiDB-lite"/>
    </source>
</evidence>
<organism evidence="2 3">
    <name type="scientific">Sphagnurus paluster</name>
    <dbReference type="NCBI Taxonomy" id="117069"/>
    <lineage>
        <taxon>Eukaryota</taxon>
        <taxon>Fungi</taxon>
        <taxon>Dikarya</taxon>
        <taxon>Basidiomycota</taxon>
        <taxon>Agaricomycotina</taxon>
        <taxon>Agaricomycetes</taxon>
        <taxon>Agaricomycetidae</taxon>
        <taxon>Agaricales</taxon>
        <taxon>Tricholomatineae</taxon>
        <taxon>Lyophyllaceae</taxon>
        <taxon>Sphagnurus</taxon>
    </lineage>
</organism>
<reference evidence="2" key="1">
    <citation type="submission" date="2021-02" db="EMBL/GenBank/DDBJ databases">
        <authorList>
            <person name="Nieuwenhuis M."/>
            <person name="Van De Peppel L.J.J."/>
        </authorList>
    </citation>
    <scope>NUCLEOTIDE SEQUENCE</scope>
    <source>
        <strain evidence="2">D49</strain>
    </source>
</reference>
<dbReference type="EMBL" id="JABCKI010002576">
    <property type="protein sequence ID" value="KAG5645446.1"/>
    <property type="molecule type" value="Genomic_DNA"/>
</dbReference>
<dbReference type="Proteomes" id="UP000717328">
    <property type="component" value="Unassembled WGS sequence"/>
</dbReference>
<feature type="non-terminal residue" evidence="2">
    <location>
        <position position="1"/>
    </location>
</feature>
<proteinExistence type="predicted"/>
<sequence>LQPVPIVPLAVSLLATRLPRVKILTGVRFAPSSRKRALKMPVLMLLPTWRLTSRRQHPQSRFRMWQRTHPRRS</sequence>
<reference evidence="2" key="2">
    <citation type="submission" date="2021-10" db="EMBL/GenBank/DDBJ databases">
        <title>Phylogenomics reveals ancestral predisposition of the termite-cultivated fungus Termitomyces towards a domesticated lifestyle.</title>
        <authorList>
            <person name="Auxier B."/>
            <person name="Grum-Grzhimaylo A."/>
            <person name="Cardenas M.E."/>
            <person name="Lodge J.D."/>
            <person name="Laessoe T."/>
            <person name="Pedersen O."/>
            <person name="Smith M.E."/>
            <person name="Kuyper T.W."/>
            <person name="Franco-Molano E.A."/>
            <person name="Baroni T.J."/>
            <person name="Aanen D.K."/>
        </authorList>
    </citation>
    <scope>NUCLEOTIDE SEQUENCE</scope>
    <source>
        <strain evidence="2">D49</strain>
    </source>
</reference>
<dbReference type="AlphaFoldDB" id="A0A9P7KB84"/>